<protein>
    <submittedName>
        <fullName evidence="2">DNA phosphorothioation-associated putative methyltransferase</fullName>
    </submittedName>
</protein>
<reference evidence="2 3" key="1">
    <citation type="journal article" date="2020" name="Harmful Algae">
        <title>Molecular and morphological characterization of a novel dihydroanatoxin-a producing Microcoleus species (cyanobacteria) from the Russian River, California, USA.</title>
        <authorList>
            <person name="Conklin K.Y."/>
            <person name="Stancheva R."/>
            <person name="Otten T.G."/>
            <person name="Fadness R."/>
            <person name="Boyer G.L."/>
            <person name="Read B."/>
            <person name="Zhang X."/>
            <person name="Sheath R.G."/>
        </authorList>
    </citation>
    <scope>NUCLEOTIDE SEQUENCE [LARGE SCALE GENOMIC DNA]</scope>
    <source>
        <strain evidence="2 3">PTRS2</strain>
    </source>
</reference>
<feature type="region of interest" description="Disordered" evidence="1">
    <location>
        <begin position="740"/>
        <end position="771"/>
    </location>
</feature>
<dbReference type="GO" id="GO:0008168">
    <property type="term" value="F:methyltransferase activity"/>
    <property type="evidence" value="ECO:0007669"/>
    <property type="project" value="UniProtKB-KW"/>
</dbReference>
<dbReference type="GO" id="GO:0032259">
    <property type="term" value="P:methylation"/>
    <property type="evidence" value="ECO:0007669"/>
    <property type="project" value="UniProtKB-KW"/>
</dbReference>
<dbReference type="Proteomes" id="UP001384579">
    <property type="component" value="Unassembled WGS sequence"/>
</dbReference>
<gene>
    <name evidence="2" type="ORF">WMG39_02230</name>
</gene>
<name>A0ABU8YH11_9CYAN</name>
<keyword evidence="2" id="KW-0808">Transferase</keyword>
<dbReference type="NCBIfam" id="TIGR04096">
    <property type="entry name" value="dnd_rel_methyl"/>
    <property type="match status" value="2"/>
</dbReference>
<dbReference type="EMBL" id="JBBLXS010000015">
    <property type="protein sequence ID" value="MEK0183660.1"/>
    <property type="molecule type" value="Genomic_DNA"/>
</dbReference>
<dbReference type="RefSeq" id="WP_340518397.1">
    <property type="nucleotide sequence ID" value="NZ_JBBLXS010000015.1"/>
</dbReference>
<evidence type="ECO:0000313" key="2">
    <source>
        <dbReference type="EMBL" id="MEK0183660.1"/>
    </source>
</evidence>
<organism evidence="2 3">
    <name type="scientific">Microcoleus anatoxicus PTRS2</name>
    <dbReference type="NCBI Taxonomy" id="2705321"/>
    <lineage>
        <taxon>Bacteria</taxon>
        <taxon>Bacillati</taxon>
        <taxon>Cyanobacteriota</taxon>
        <taxon>Cyanophyceae</taxon>
        <taxon>Oscillatoriophycideae</taxon>
        <taxon>Oscillatoriales</taxon>
        <taxon>Microcoleaceae</taxon>
        <taxon>Microcoleus</taxon>
        <taxon>Microcoleus anatoxicus</taxon>
    </lineage>
</organism>
<comment type="caution">
    <text evidence="2">The sequence shown here is derived from an EMBL/GenBank/DDBJ whole genome shotgun (WGS) entry which is preliminary data.</text>
</comment>
<sequence>MALILAMTYESELNSISPIAPLENNPELLTPLMAFYREFLLHQEQVEPGNQENQVILGNEGVGVEFLVEEVARCCQKSPVGKKLPTAFYVHVSALAALHPVVRIYEKCARQNLPNIIDEATVIKFQLRQPKISYLFYPDFDTDAHPALQKSIQINLETGEVKCIDYSASENPPVLHRKETFVTADYPHYQKFAQLTKSEEKWGLLDNTSVIGTREGWLKYLGYCGVEIQDHAVVERGKEENSQLSIPKIERHKAAMLRNSLSKPIRLVLEADLFIDGDTFFDYGCGYGGDIKHITEEGYAAAGWDPYYQPDTVLIQADIVNIGYVINVIESLGERREALLNAWELTKKILVVAAQVLIDDTDRGQIAYGDGVITSRNTFQKYYEQEELKIYIDQVLNVDAIPVALGIYFVFRDVATGEGFRASRFRSHLLTPRVRSQVKRFEDYADILAPLMAFVSDRGRLPVKGELASEAAIKGEFHSFNRAWRVILQATDADDWETIADKRRQDLLVYLALNGLGDRPSLRQLPAQIRNDIKGLFDNYQKACILADLMLYSLGKSEIIGDCCEDSAIGYKQPGSLSVHVSALAELDPLLRLYEGLANRTIGRLDGATIIKFYADKPQISYLFYPDFDANPHPALHTVMHIDLRDLSVKYQKFYNLSNPPILVRKEAFVTPNYPHYTKFDKLTRQEQKLGILDSCLVQKHQEWQNCLEENCVRIKGHSLFWRSNADPEKLKMLQKAASQRHSSKIYVDGGKMEGTAEDAESTEDGKEERE</sequence>
<evidence type="ECO:0000256" key="1">
    <source>
        <dbReference type="SAM" id="MobiDB-lite"/>
    </source>
</evidence>
<evidence type="ECO:0000313" key="3">
    <source>
        <dbReference type="Proteomes" id="UP001384579"/>
    </source>
</evidence>
<proteinExistence type="predicted"/>
<dbReference type="InterPro" id="IPR024019">
    <property type="entry name" value="CHP04096"/>
</dbReference>
<accession>A0ABU8YH11</accession>
<keyword evidence="2" id="KW-0489">Methyltransferase</keyword>
<keyword evidence="3" id="KW-1185">Reference proteome</keyword>